<dbReference type="InterPro" id="IPR026116">
    <property type="entry name" value="GT18_cat"/>
</dbReference>
<keyword evidence="16" id="KW-1185">Reference proteome</keyword>
<evidence type="ECO:0000256" key="6">
    <source>
        <dbReference type="ARBA" id="ARBA00022679"/>
    </source>
</evidence>
<proteinExistence type="inferred from homology"/>
<evidence type="ECO:0000256" key="12">
    <source>
        <dbReference type="ARBA" id="ARBA00023180"/>
    </source>
</evidence>
<evidence type="ECO:0000256" key="11">
    <source>
        <dbReference type="ARBA" id="ARBA00023136"/>
    </source>
</evidence>
<protein>
    <recommendedName>
        <fullName evidence="4">alpha-1,6-mannosyl-glycoprotein 6-beta-N-acetylglucosaminyltransferase</fullName>
        <ecNumber evidence="4">2.4.1.155</ecNumber>
    </recommendedName>
</protein>
<dbReference type="GO" id="GO:0006487">
    <property type="term" value="P:protein N-linked glycosylation"/>
    <property type="evidence" value="ECO:0007669"/>
    <property type="project" value="TreeGrafter"/>
</dbReference>
<evidence type="ECO:0000256" key="1">
    <source>
        <dbReference type="ARBA" id="ARBA00004323"/>
    </source>
</evidence>
<comment type="caution">
    <text evidence="15">The sequence shown here is derived from an EMBL/GenBank/DDBJ whole genome shotgun (WGS) entry which is preliminary data.</text>
</comment>
<dbReference type="GO" id="GO:0030144">
    <property type="term" value="F:alpha-1,6-mannosylglycoprotein 6-beta-N-acetylglucosaminyltransferase activity"/>
    <property type="evidence" value="ECO:0007669"/>
    <property type="project" value="UniProtKB-EC"/>
</dbReference>
<gene>
    <name evidence="15" type="ORF">CTAYLR_007114</name>
</gene>
<dbReference type="PANTHER" id="PTHR15075">
    <property type="entry name" value="ALPHA-MANNOSIDE BETA-1,6-N-ACETYLGLUCOSAMINYLTRANSFERASE"/>
    <property type="match status" value="1"/>
</dbReference>
<comment type="catalytic activity">
    <reaction evidence="13">
        <text>N(4)-{beta-D-GlcNAc-(1-&gt;2)-[beta-D-GlcNAc-(1-&gt;4)]-alpha-D-Man-(1-&gt;3)-[beta-D-GlcNAc-(1-&gt;2)-alpha-D-Man-(1-&gt;6)]-beta-D-Man-(1-&gt;4)-beta-D-GlcNAc-(1-&gt;4)-beta-D-GlcNAc}-L-asparaginyl-[protein] + UDP-N-acetyl-alpha-D-glucosamine = N(4)-{beta-D-GlcNAc-(1-&gt;2)-[beta-D-GlcNAc-(1-&gt;4)]-alpha-D-Man-(1-&gt;3)-[beta-D-GlcNAc-(1-&gt;2)-[beta-D-GlcNAc-(1-&gt;6)]-alpha-D-Man-(1-&gt;6)]-beta-D-Man-(1-&gt;4)-beta-D-GlcNAc-(1-&gt;4)-beta-D-GlcNAc}-L-asparaginyl-[protein] + UDP + H(+)</text>
        <dbReference type="Rhea" id="RHEA:16921"/>
        <dbReference type="Rhea" id="RHEA-COMP:14374"/>
        <dbReference type="Rhea" id="RHEA-COMP:14377"/>
        <dbReference type="ChEBI" id="CHEBI:15378"/>
        <dbReference type="ChEBI" id="CHEBI:57705"/>
        <dbReference type="ChEBI" id="CHEBI:58223"/>
        <dbReference type="ChEBI" id="CHEBI:139507"/>
        <dbReference type="ChEBI" id="CHEBI:139510"/>
        <dbReference type="EC" id="2.4.1.155"/>
    </reaction>
</comment>
<reference evidence="15" key="1">
    <citation type="submission" date="2023-01" db="EMBL/GenBank/DDBJ databases">
        <title>Metagenome sequencing of chrysophaentin producing Chrysophaeum taylorii.</title>
        <authorList>
            <person name="Davison J."/>
            <person name="Bewley C."/>
        </authorList>
    </citation>
    <scope>NUCLEOTIDE SEQUENCE</scope>
    <source>
        <strain evidence="15">NIES-1699</strain>
    </source>
</reference>
<dbReference type="EMBL" id="JAQMWT010000553">
    <property type="protein sequence ID" value="KAJ8599536.1"/>
    <property type="molecule type" value="Genomic_DNA"/>
</dbReference>
<keyword evidence="9" id="KW-1133">Transmembrane helix</keyword>
<keyword evidence="6" id="KW-0808">Transferase</keyword>
<name>A0AAD7XIE4_9STRA</name>
<organism evidence="15 16">
    <name type="scientific">Chrysophaeum taylorii</name>
    <dbReference type="NCBI Taxonomy" id="2483200"/>
    <lineage>
        <taxon>Eukaryota</taxon>
        <taxon>Sar</taxon>
        <taxon>Stramenopiles</taxon>
        <taxon>Ochrophyta</taxon>
        <taxon>Pelagophyceae</taxon>
        <taxon>Pelagomonadales</taxon>
        <taxon>Pelagomonadaceae</taxon>
        <taxon>Chrysophaeum</taxon>
    </lineage>
</organism>
<evidence type="ECO:0000259" key="14">
    <source>
        <dbReference type="Pfam" id="PF15024"/>
    </source>
</evidence>
<dbReference type="GO" id="GO:0000139">
    <property type="term" value="C:Golgi membrane"/>
    <property type="evidence" value="ECO:0007669"/>
    <property type="project" value="UniProtKB-SubCell"/>
</dbReference>
<keyword evidence="11" id="KW-0472">Membrane</keyword>
<keyword evidence="7" id="KW-0812">Transmembrane</keyword>
<keyword evidence="10" id="KW-0333">Golgi apparatus</keyword>
<evidence type="ECO:0000256" key="5">
    <source>
        <dbReference type="ARBA" id="ARBA00022676"/>
    </source>
</evidence>
<evidence type="ECO:0000313" key="15">
    <source>
        <dbReference type="EMBL" id="KAJ8599536.1"/>
    </source>
</evidence>
<keyword evidence="5" id="KW-0328">Glycosyltransferase</keyword>
<sequence>MDSMTGYEANAKRGGASGEIAVRRSLTAGLAERGRDVDVATSDREFDELCPPRGRTCDKYDALVLDAWTWAAPGWKAKLNLVGREGRVFLLDFFGAEAPRRNGIAVPPDRILTAYPTFPGNTFLGFFYDAPPATTTVINKKKLLGVVWGKDPKYYAGKEKVLRAVARVAPLHSTLKTPPIGLVGVPNITFHGHLTKEKWSALLSEAKFVLGLGDPLLGPSALDAVAHGSTYVDPDYPKLVKQRYGSQHPYLRQVLGGEPYVCAAKLDDPDSYVRCATRALQGPPLKSLILPDFTKPAYMARLDKIFFRDQLGPSTSGIR</sequence>
<comment type="similarity">
    <text evidence="3">Belongs to the glycosyltransferase 18 family.</text>
</comment>
<dbReference type="AlphaFoldDB" id="A0AAD7XIE4"/>
<accession>A0AAD7XIE4</accession>
<evidence type="ECO:0000256" key="10">
    <source>
        <dbReference type="ARBA" id="ARBA00023034"/>
    </source>
</evidence>
<evidence type="ECO:0000256" key="2">
    <source>
        <dbReference type="ARBA" id="ARBA00004922"/>
    </source>
</evidence>
<evidence type="ECO:0000256" key="9">
    <source>
        <dbReference type="ARBA" id="ARBA00022989"/>
    </source>
</evidence>
<evidence type="ECO:0000256" key="4">
    <source>
        <dbReference type="ARBA" id="ARBA00012671"/>
    </source>
</evidence>
<evidence type="ECO:0000256" key="8">
    <source>
        <dbReference type="ARBA" id="ARBA00022968"/>
    </source>
</evidence>
<evidence type="ECO:0000256" key="3">
    <source>
        <dbReference type="ARBA" id="ARBA00007477"/>
    </source>
</evidence>
<evidence type="ECO:0000256" key="7">
    <source>
        <dbReference type="ARBA" id="ARBA00022692"/>
    </source>
</evidence>
<dbReference type="InterPro" id="IPR052105">
    <property type="entry name" value="MGAT5_Glycosyltransferase"/>
</dbReference>
<evidence type="ECO:0000256" key="13">
    <source>
        <dbReference type="ARBA" id="ARBA00048243"/>
    </source>
</evidence>
<keyword evidence="8" id="KW-0735">Signal-anchor</keyword>
<keyword evidence="12" id="KW-0325">Glycoprotein</keyword>
<dbReference type="PANTHER" id="PTHR15075:SF2">
    <property type="entry name" value="ALPHA-1,6-MANNOSYLGLYCOPROTEIN 6-BETA-N-ACETYLGLUCOSAMINYLTRANSFERASE"/>
    <property type="match status" value="1"/>
</dbReference>
<comment type="subcellular location">
    <subcellularLocation>
        <location evidence="1">Golgi apparatus membrane</location>
        <topology evidence="1">Single-pass type II membrane protein</topology>
    </subcellularLocation>
</comment>
<dbReference type="Proteomes" id="UP001230188">
    <property type="component" value="Unassembled WGS sequence"/>
</dbReference>
<evidence type="ECO:0000313" key="16">
    <source>
        <dbReference type="Proteomes" id="UP001230188"/>
    </source>
</evidence>
<comment type="pathway">
    <text evidence="2">Protein modification; protein glycosylation.</text>
</comment>
<dbReference type="EC" id="2.4.1.155" evidence="4"/>
<dbReference type="Pfam" id="PF15024">
    <property type="entry name" value="Glyco_transf_18"/>
    <property type="match status" value="1"/>
</dbReference>
<feature type="domain" description="Glycosyltransferase family 18 catalytic" evidence="14">
    <location>
        <begin position="107"/>
        <end position="304"/>
    </location>
</feature>